<sequence length="77" mass="8348">MATRYQQLRQAITRQSWSADEQHAYLESIRAPVSGVGSGNDELALELEDILCAAGDMRERGEISDAEVAAVKPSDAV</sequence>
<accession>A0A6J4H1A0</accession>
<organism evidence="1">
    <name type="scientific">uncultured Chloroflexia bacterium</name>
    <dbReference type="NCBI Taxonomy" id="1672391"/>
    <lineage>
        <taxon>Bacteria</taxon>
        <taxon>Bacillati</taxon>
        <taxon>Chloroflexota</taxon>
        <taxon>Chloroflexia</taxon>
        <taxon>environmental samples</taxon>
    </lineage>
</organism>
<protein>
    <submittedName>
        <fullName evidence="1">Uncharacterized protein</fullName>
    </submittedName>
</protein>
<dbReference type="EMBL" id="CADCTR010000013">
    <property type="protein sequence ID" value="CAA9211558.1"/>
    <property type="molecule type" value="Genomic_DNA"/>
</dbReference>
<reference evidence="1" key="1">
    <citation type="submission" date="2020-02" db="EMBL/GenBank/DDBJ databases">
        <authorList>
            <person name="Meier V. D."/>
        </authorList>
    </citation>
    <scope>NUCLEOTIDE SEQUENCE</scope>
    <source>
        <strain evidence="1">AVDCRST_MAG93</strain>
    </source>
</reference>
<gene>
    <name evidence="1" type="ORF">AVDCRST_MAG93-42</name>
</gene>
<proteinExistence type="predicted"/>
<evidence type="ECO:0000313" key="1">
    <source>
        <dbReference type="EMBL" id="CAA9211558.1"/>
    </source>
</evidence>
<dbReference type="AlphaFoldDB" id="A0A6J4H1A0"/>
<name>A0A6J4H1A0_9CHLR</name>